<accession>A0A0R2H253</accession>
<keyword evidence="2" id="KW-1185">Reference proteome</keyword>
<comment type="caution">
    <text evidence="1">The sequence shown here is derived from an EMBL/GenBank/DDBJ whole genome shotgun (WGS) entry which is preliminary data.</text>
</comment>
<organism evidence="1 2">
    <name type="scientific">Kandleria vitulina DSM 20405</name>
    <dbReference type="NCBI Taxonomy" id="1410657"/>
    <lineage>
        <taxon>Bacteria</taxon>
        <taxon>Bacillati</taxon>
        <taxon>Bacillota</taxon>
        <taxon>Erysipelotrichia</taxon>
        <taxon>Erysipelotrichales</taxon>
        <taxon>Coprobacillaceae</taxon>
        <taxon>Kandleria</taxon>
    </lineage>
</organism>
<name>A0A0R2H253_9FIRM</name>
<dbReference type="AlphaFoldDB" id="A0A0R2H253"/>
<evidence type="ECO:0000313" key="1">
    <source>
        <dbReference type="EMBL" id="KRN44140.1"/>
    </source>
</evidence>
<dbReference type="PATRIC" id="fig|1410657.5.peg.2200"/>
<protein>
    <submittedName>
        <fullName evidence="1">Uncharacterized protein</fullName>
    </submittedName>
</protein>
<evidence type="ECO:0000313" key="2">
    <source>
        <dbReference type="Proteomes" id="UP000051841"/>
    </source>
</evidence>
<dbReference type="EMBL" id="JQBL01000098">
    <property type="protein sequence ID" value="KRN44140.1"/>
    <property type="molecule type" value="Genomic_DNA"/>
</dbReference>
<sequence length="57" mass="6681">MEFQHVPGEGYIPAYTRTDLTDSLHELFGFRTDHEITSEKNMKKIIKQTKAKNITRN</sequence>
<dbReference type="Proteomes" id="UP000051841">
    <property type="component" value="Unassembled WGS sequence"/>
</dbReference>
<gene>
    <name evidence="1" type="ORF">IV49_GL002126</name>
</gene>
<proteinExistence type="predicted"/>
<reference evidence="1 2" key="1">
    <citation type="journal article" date="2015" name="Genome Announc.">
        <title>Expanding the biotechnology potential of lactobacilli through comparative genomics of 213 strains and associated genera.</title>
        <authorList>
            <person name="Sun Z."/>
            <person name="Harris H.M."/>
            <person name="McCann A."/>
            <person name="Guo C."/>
            <person name="Argimon S."/>
            <person name="Zhang W."/>
            <person name="Yang X."/>
            <person name="Jeffery I.B."/>
            <person name="Cooney J.C."/>
            <person name="Kagawa T.F."/>
            <person name="Liu W."/>
            <person name="Song Y."/>
            <person name="Salvetti E."/>
            <person name="Wrobel A."/>
            <person name="Rasinkangas P."/>
            <person name="Parkhill J."/>
            <person name="Rea M.C."/>
            <person name="O'Sullivan O."/>
            <person name="Ritari J."/>
            <person name="Douillard F.P."/>
            <person name="Paul Ross R."/>
            <person name="Yang R."/>
            <person name="Briner A.E."/>
            <person name="Felis G.E."/>
            <person name="de Vos W.M."/>
            <person name="Barrangou R."/>
            <person name="Klaenhammer T.R."/>
            <person name="Caufield P.W."/>
            <person name="Cui Y."/>
            <person name="Zhang H."/>
            <person name="O'Toole P.W."/>
        </authorList>
    </citation>
    <scope>NUCLEOTIDE SEQUENCE [LARGE SCALE GENOMIC DNA]</scope>
    <source>
        <strain evidence="1 2">DSM 20405</strain>
    </source>
</reference>